<feature type="region of interest" description="Disordered" evidence="1">
    <location>
        <begin position="72"/>
        <end position="100"/>
    </location>
</feature>
<evidence type="ECO:0000313" key="3">
    <source>
        <dbReference type="Proteomes" id="UP000623926"/>
    </source>
</evidence>
<organism evidence="2 3">
    <name type="scientific">Streptomyces californicus</name>
    <dbReference type="NCBI Taxonomy" id="67351"/>
    <lineage>
        <taxon>Bacteria</taxon>
        <taxon>Bacillati</taxon>
        <taxon>Actinomycetota</taxon>
        <taxon>Actinomycetes</taxon>
        <taxon>Kitasatosporales</taxon>
        <taxon>Streptomycetaceae</taxon>
        <taxon>Streptomyces</taxon>
    </lineage>
</organism>
<gene>
    <name evidence="2" type="ORF">I6J42_00030</name>
</gene>
<keyword evidence="2" id="KW-0614">Plasmid</keyword>
<name>A0ABD7CQ14_9ACTN</name>
<protein>
    <submittedName>
        <fullName evidence="2">Uncharacterized protein</fullName>
    </submittedName>
</protein>
<accession>A0ABD7CQ14</accession>
<feature type="region of interest" description="Disordered" evidence="1">
    <location>
        <begin position="119"/>
        <end position="138"/>
    </location>
</feature>
<proteinExistence type="predicted"/>
<dbReference type="RefSeq" id="WP_205030016.1">
    <property type="nucleotide sequence ID" value="NZ_CP070244.1"/>
</dbReference>
<evidence type="ECO:0000256" key="1">
    <source>
        <dbReference type="SAM" id="MobiDB-lite"/>
    </source>
</evidence>
<sequence>MLVVDTVGRMTRRETPRAPDGAKLCGWCGGPIQQSGVGRSRDYCSRTHREYAYRDRREAEIRIAAYSRGRADAQTISTTDESRAAVSPVDETAGPQVAAPEAPAVPDAWRAAAPAVRRPLSRRRSGMTADAIPLWREE</sequence>
<evidence type="ECO:0000313" key="2">
    <source>
        <dbReference type="EMBL" id="QRV32574.1"/>
    </source>
</evidence>
<geneLocation type="plasmid" evidence="2 3">
    <name>unnamed1</name>
</geneLocation>
<reference evidence="2 3" key="1">
    <citation type="submission" date="2021-02" db="EMBL/GenBank/DDBJ databases">
        <title>FDA dAtabase for Regulatory Grade micrObial Sequences (FDA-ARGOS): Supporting development and validation of Infectious Disease Dx tests.</title>
        <authorList>
            <person name="Sproer C."/>
            <person name="Gronow S."/>
            <person name="Severitt S."/>
            <person name="Schroder I."/>
            <person name="Tallon L."/>
            <person name="Sadzewicz L."/>
            <person name="Zhao X."/>
            <person name="Boylan J."/>
            <person name="Ott S."/>
            <person name="Bowen H."/>
            <person name="Vavikolanu K."/>
            <person name="Mehta A."/>
            <person name="Aluvathingal J."/>
            <person name="Nadendla S."/>
            <person name="Lowell S."/>
            <person name="Myers T."/>
            <person name="Yan Y."/>
            <person name="Sichtig H."/>
        </authorList>
    </citation>
    <scope>NUCLEOTIDE SEQUENCE [LARGE SCALE GENOMIC DNA]</scope>
    <source>
        <strain evidence="2 3">FDAARGOS_1212</strain>
        <plasmid evidence="2 3">unnamed1</plasmid>
    </source>
</reference>
<dbReference type="EMBL" id="CP070244">
    <property type="protein sequence ID" value="QRV32574.1"/>
    <property type="molecule type" value="Genomic_DNA"/>
</dbReference>
<dbReference type="AlphaFoldDB" id="A0ABD7CQ14"/>
<dbReference type="Proteomes" id="UP000623926">
    <property type="component" value="Plasmid unnamed1"/>
</dbReference>